<dbReference type="Gene3D" id="3.40.30.10">
    <property type="entry name" value="Glutaredoxin"/>
    <property type="match status" value="1"/>
</dbReference>
<feature type="domain" description="Thioredoxin" evidence="5">
    <location>
        <begin position="4"/>
        <end position="141"/>
    </location>
</feature>
<evidence type="ECO:0000313" key="7">
    <source>
        <dbReference type="Proteomes" id="UP000297031"/>
    </source>
</evidence>
<reference evidence="6 7" key="1">
    <citation type="submission" date="2019-02" db="EMBL/GenBank/DDBJ databases">
        <title>Isolation and identification of novel species under the genus Muribaculum.</title>
        <authorList>
            <person name="Miyake S."/>
            <person name="Ding Y."/>
            <person name="Low A."/>
            <person name="Soh M."/>
            <person name="Seedorf H."/>
        </authorList>
    </citation>
    <scope>NUCLEOTIDE SEQUENCE [LARGE SCALE GENOMIC DNA]</scope>
    <source>
        <strain evidence="6 7">TLL-A4</strain>
    </source>
</reference>
<organism evidence="6 7">
    <name type="scientific">Muribaculum gordoncarteri</name>
    <dbReference type="NCBI Taxonomy" id="2530390"/>
    <lineage>
        <taxon>Bacteria</taxon>
        <taxon>Pseudomonadati</taxon>
        <taxon>Bacteroidota</taxon>
        <taxon>Bacteroidia</taxon>
        <taxon>Bacteroidales</taxon>
        <taxon>Muribaculaceae</taxon>
        <taxon>Muribaculum</taxon>
    </lineage>
</organism>
<evidence type="ECO:0000256" key="4">
    <source>
        <dbReference type="ARBA" id="ARBA00023284"/>
    </source>
</evidence>
<dbReference type="PANTHER" id="PTHR45663:SF11">
    <property type="entry name" value="GEO12009P1"/>
    <property type="match status" value="1"/>
</dbReference>
<evidence type="ECO:0000259" key="5">
    <source>
        <dbReference type="PROSITE" id="PS51352"/>
    </source>
</evidence>
<keyword evidence="3" id="KW-1015">Disulfide bond</keyword>
<dbReference type="PROSITE" id="PS51352">
    <property type="entry name" value="THIOREDOXIN_2"/>
    <property type="match status" value="1"/>
</dbReference>
<dbReference type="GO" id="GO:0015035">
    <property type="term" value="F:protein-disulfide reductase activity"/>
    <property type="evidence" value="ECO:0007669"/>
    <property type="project" value="TreeGrafter"/>
</dbReference>
<dbReference type="PRINTS" id="PR00421">
    <property type="entry name" value="THIOREDOXIN"/>
</dbReference>
<dbReference type="GO" id="GO:0005829">
    <property type="term" value="C:cytosol"/>
    <property type="evidence" value="ECO:0007669"/>
    <property type="project" value="TreeGrafter"/>
</dbReference>
<dbReference type="Pfam" id="PF00085">
    <property type="entry name" value="Thioredoxin"/>
    <property type="match status" value="1"/>
</dbReference>
<dbReference type="AlphaFoldDB" id="A0A4P7VPJ5"/>
<evidence type="ECO:0000256" key="3">
    <source>
        <dbReference type="ARBA" id="ARBA00023157"/>
    </source>
</evidence>
<evidence type="ECO:0000313" key="6">
    <source>
        <dbReference type="EMBL" id="QCD34899.1"/>
    </source>
</evidence>
<keyword evidence="7" id="KW-1185">Reference proteome</keyword>
<dbReference type="KEGG" id="mgod:E7746_02900"/>
<name>A0A4P7VPJ5_9BACT</name>
<dbReference type="Proteomes" id="UP000297031">
    <property type="component" value="Chromosome"/>
</dbReference>
<proteinExistence type="predicted"/>
<dbReference type="OrthoDB" id="9790390at2"/>
<evidence type="ECO:0000256" key="1">
    <source>
        <dbReference type="ARBA" id="ARBA00022448"/>
    </source>
</evidence>
<dbReference type="InterPro" id="IPR013766">
    <property type="entry name" value="Thioredoxin_domain"/>
</dbReference>
<dbReference type="InterPro" id="IPR017937">
    <property type="entry name" value="Thioredoxin_CS"/>
</dbReference>
<keyword evidence="2" id="KW-0249">Electron transport</keyword>
<gene>
    <name evidence="6" type="ORF">E7746_02900</name>
</gene>
<accession>A0A4P7VPJ5</accession>
<dbReference type="SUPFAM" id="SSF52833">
    <property type="entry name" value="Thioredoxin-like"/>
    <property type="match status" value="1"/>
</dbReference>
<dbReference type="PROSITE" id="PS00194">
    <property type="entry name" value="THIOREDOXIN_1"/>
    <property type="match status" value="1"/>
</dbReference>
<protein>
    <submittedName>
        <fullName evidence="6">Thiol reductase thioredoxin</fullName>
    </submittedName>
</protein>
<dbReference type="InterPro" id="IPR036249">
    <property type="entry name" value="Thioredoxin-like_sf"/>
</dbReference>
<dbReference type="GO" id="GO:0045454">
    <property type="term" value="P:cell redox homeostasis"/>
    <property type="evidence" value="ECO:0007669"/>
    <property type="project" value="TreeGrafter"/>
</dbReference>
<dbReference type="EMBL" id="CP039393">
    <property type="protein sequence ID" value="QCD34899.1"/>
    <property type="molecule type" value="Genomic_DNA"/>
</dbReference>
<keyword evidence="1" id="KW-0813">Transport</keyword>
<evidence type="ECO:0000256" key="2">
    <source>
        <dbReference type="ARBA" id="ARBA00022982"/>
    </source>
</evidence>
<keyword evidence="4" id="KW-0676">Redox-active center</keyword>
<dbReference type="CDD" id="cd02947">
    <property type="entry name" value="TRX_family"/>
    <property type="match status" value="1"/>
</dbReference>
<dbReference type="PANTHER" id="PTHR45663">
    <property type="entry name" value="GEO12009P1"/>
    <property type="match status" value="1"/>
</dbReference>
<sequence>MIRELISATMLALSVITVSADNDGKVESINQAEFSEKIFDYSTREKPVIKSERPAVIDFWAPWCGPCRRLAPVMDSLAVRYKGKVDFYKINIDNNEAIARQLRVSSIPLVLFVPVDGNDVQGMMGVYPTDAYVDVVDEYLLGMPSKSR</sequence>
<dbReference type="RefSeq" id="WP_136409772.1">
    <property type="nucleotide sequence ID" value="NZ_CP039393.1"/>
</dbReference>